<gene>
    <name evidence="2" type="ORF">LHJ74_22150</name>
</gene>
<dbReference type="InterPro" id="IPR011051">
    <property type="entry name" value="RmlC_Cupin_sf"/>
</dbReference>
<dbReference type="PANTHER" id="PTHR36440">
    <property type="entry name" value="PUTATIVE (AFU_ORTHOLOGUE AFUA_8G07350)-RELATED"/>
    <property type="match status" value="1"/>
</dbReference>
<feature type="domain" description="Cupin type-2" evidence="1">
    <location>
        <begin position="62"/>
        <end position="131"/>
    </location>
</feature>
<dbReference type="RefSeq" id="WP_260219898.1">
    <property type="nucleotide sequence ID" value="NZ_JAJAGO010000010.1"/>
</dbReference>
<evidence type="ECO:0000313" key="3">
    <source>
        <dbReference type="Proteomes" id="UP001156389"/>
    </source>
</evidence>
<dbReference type="Pfam" id="PF07883">
    <property type="entry name" value="Cupin_2"/>
    <property type="match status" value="1"/>
</dbReference>
<dbReference type="EMBL" id="JAJAGO010000010">
    <property type="protein sequence ID" value="MCT2592577.1"/>
    <property type="molecule type" value="Genomic_DNA"/>
</dbReference>
<dbReference type="Proteomes" id="UP001156389">
    <property type="component" value="Unassembled WGS sequence"/>
</dbReference>
<evidence type="ECO:0000259" key="1">
    <source>
        <dbReference type="Pfam" id="PF07883"/>
    </source>
</evidence>
<organism evidence="2 3">
    <name type="scientific">Streptomyces gossypii</name>
    <dbReference type="NCBI Taxonomy" id="2883101"/>
    <lineage>
        <taxon>Bacteria</taxon>
        <taxon>Bacillati</taxon>
        <taxon>Actinomycetota</taxon>
        <taxon>Actinomycetes</taxon>
        <taxon>Kitasatosporales</taxon>
        <taxon>Streptomycetaceae</taxon>
        <taxon>Streptomyces</taxon>
    </lineage>
</organism>
<name>A0ABT2JXF9_9ACTN</name>
<dbReference type="Gene3D" id="2.60.120.10">
    <property type="entry name" value="Jelly Rolls"/>
    <property type="match status" value="1"/>
</dbReference>
<dbReference type="PANTHER" id="PTHR36440:SF1">
    <property type="entry name" value="PUTATIVE (AFU_ORTHOLOGUE AFUA_8G07350)-RELATED"/>
    <property type="match status" value="1"/>
</dbReference>
<keyword evidence="3" id="KW-1185">Reference proteome</keyword>
<dbReference type="InterPro" id="IPR053146">
    <property type="entry name" value="QDO-like"/>
</dbReference>
<dbReference type="SUPFAM" id="SSF51182">
    <property type="entry name" value="RmlC-like cupins"/>
    <property type="match status" value="1"/>
</dbReference>
<proteinExistence type="predicted"/>
<protein>
    <submittedName>
        <fullName evidence="2">Cupin domain-containing protein</fullName>
    </submittedName>
</protein>
<evidence type="ECO:0000313" key="2">
    <source>
        <dbReference type="EMBL" id="MCT2592577.1"/>
    </source>
</evidence>
<comment type="caution">
    <text evidence="2">The sequence shown here is derived from an EMBL/GenBank/DDBJ whole genome shotgun (WGS) entry which is preliminary data.</text>
</comment>
<accession>A0ABT2JXF9</accession>
<dbReference type="InterPro" id="IPR013096">
    <property type="entry name" value="Cupin_2"/>
</dbReference>
<sequence length="190" mass="19979">MTIDSHTTDASVSASSAAVAQPTAPVLVRAADAEVLADGPTSLITLLADSGATGGALTANRATFQQGSPGAPAHFHTRAGEMFLVLDGSLRILSGEQVHTLGVGDFLFVPPMVPHAFAPAPGRTAEALVVFTPGMARFDYYRLLERVHHGEATFQDVRGSSEHYDNHYVDSAVWRDALAENGPAALSTRQ</sequence>
<dbReference type="InterPro" id="IPR014710">
    <property type="entry name" value="RmlC-like_jellyroll"/>
</dbReference>
<reference evidence="2 3" key="1">
    <citation type="submission" date="2021-10" db="EMBL/GenBank/DDBJ databases">
        <title>Streptomyces gossypii sp. nov., isolated from soil collected from cotton field.</title>
        <authorList>
            <person name="Ge X."/>
            <person name="Chen X."/>
            <person name="Liu W."/>
        </authorList>
    </citation>
    <scope>NUCLEOTIDE SEQUENCE [LARGE SCALE GENOMIC DNA]</scope>
    <source>
        <strain evidence="2 3">N2-109</strain>
    </source>
</reference>